<evidence type="ECO:0000256" key="4">
    <source>
        <dbReference type="ARBA" id="ARBA00022737"/>
    </source>
</evidence>
<dbReference type="FunFam" id="1.20.1070.10:FF:000263">
    <property type="entry name" value="G-protein coupled receptor GRL101-like protein"/>
    <property type="match status" value="1"/>
</dbReference>
<feature type="domain" description="G-protein coupled receptors family 1 profile" evidence="8">
    <location>
        <begin position="66"/>
        <end position="323"/>
    </location>
</feature>
<dbReference type="InterPro" id="IPR017452">
    <property type="entry name" value="GPCR_Rhodpsn_7TM"/>
</dbReference>
<dbReference type="InParanoid" id="B3RMK4"/>
<dbReference type="GO" id="GO:0016500">
    <property type="term" value="F:protein-hormone receptor activity"/>
    <property type="evidence" value="ECO:0007669"/>
    <property type="project" value="InterPro"/>
</dbReference>
<proteinExistence type="predicted"/>
<feature type="transmembrane region" description="Helical" evidence="7">
    <location>
        <begin position="224"/>
        <end position="247"/>
    </location>
</feature>
<dbReference type="PhylomeDB" id="B3RMK4"/>
<evidence type="ECO:0000259" key="8">
    <source>
        <dbReference type="PROSITE" id="PS50262"/>
    </source>
</evidence>
<evidence type="ECO:0000256" key="5">
    <source>
        <dbReference type="ARBA" id="ARBA00022989"/>
    </source>
</evidence>
<dbReference type="Proteomes" id="UP000009022">
    <property type="component" value="Unassembled WGS sequence"/>
</dbReference>
<evidence type="ECO:0000256" key="7">
    <source>
        <dbReference type="SAM" id="Phobius"/>
    </source>
</evidence>
<dbReference type="PROSITE" id="PS50262">
    <property type="entry name" value="G_PROTEIN_RECEP_F1_2"/>
    <property type="match status" value="1"/>
</dbReference>
<dbReference type="OrthoDB" id="6022531at2759"/>
<feature type="transmembrane region" description="Helical" evidence="7">
    <location>
        <begin position="175"/>
        <end position="196"/>
    </location>
</feature>
<evidence type="ECO:0000256" key="1">
    <source>
        <dbReference type="ARBA" id="ARBA00004370"/>
    </source>
</evidence>
<comment type="subcellular location">
    <subcellularLocation>
        <location evidence="1">Membrane</location>
    </subcellularLocation>
</comment>
<evidence type="ECO:0000256" key="6">
    <source>
        <dbReference type="ARBA" id="ARBA00023136"/>
    </source>
</evidence>
<dbReference type="PANTHER" id="PTHR24372:SF77">
    <property type="entry name" value="G-PROTEIN COUPLED RECEPTORS FAMILY 1 PROFILE DOMAIN-CONTAINING PROTEIN"/>
    <property type="match status" value="1"/>
</dbReference>
<evidence type="ECO:0000256" key="2">
    <source>
        <dbReference type="ARBA" id="ARBA00022614"/>
    </source>
</evidence>
<dbReference type="GO" id="GO:0008528">
    <property type="term" value="F:G protein-coupled peptide receptor activity"/>
    <property type="evidence" value="ECO:0000318"/>
    <property type="project" value="GO_Central"/>
</dbReference>
<dbReference type="PROSITE" id="PS00237">
    <property type="entry name" value="G_PROTEIN_RECEP_F1_1"/>
    <property type="match status" value="1"/>
</dbReference>
<keyword evidence="10" id="KW-1185">Reference proteome</keyword>
<dbReference type="InterPro" id="IPR002131">
    <property type="entry name" value="Gphrmn_rcpt_fam"/>
</dbReference>
<dbReference type="GO" id="GO:0007189">
    <property type="term" value="P:adenylate cyclase-activating G protein-coupled receptor signaling pathway"/>
    <property type="evidence" value="ECO:0000318"/>
    <property type="project" value="GO_Central"/>
</dbReference>
<dbReference type="KEGG" id="tad:TRIADDRAFT_21318"/>
<dbReference type="GeneID" id="6750914"/>
<sequence>MLFYIFNPISVIRASSRAYLCCTVPAKITACTPVPDLDSASSCENILAHTSLQLAVWVMGITAFVGNILVMFKIRANKDRKTSKATDLVFNSLALSDFLMSIYLFIIAVGDIIYRDRYAQYAEEWLSSPACVIASFLVCTSSLMSVSMMLFIAIDRYSLVVNPFSSDGRYKRTKTSLLIGWLLTCIFVGVPIIMGINETGDMRLYQFSSICSPSNLDNTFYSGWIAVFVALQIICWISTVIIYLFLLMTVGKSQRSVRSNARSRNYAIAIRISLILITDLVAWLPIYAISVIALINGTINIFVLQFAVILAIPLNSAINPYIYTATGTACFLRLTTITSKKSSS</sequence>
<dbReference type="CDD" id="cd14980">
    <property type="entry name" value="7tmA_Glycoprotein_LRR_R-like"/>
    <property type="match status" value="1"/>
</dbReference>
<evidence type="ECO:0000313" key="9">
    <source>
        <dbReference type="EMBL" id="EDV27865.1"/>
    </source>
</evidence>
<evidence type="ECO:0000256" key="3">
    <source>
        <dbReference type="ARBA" id="ARBA00022692"/>
    </source>
</evidence>
<dbReference type="AlphaFoldDB" id="B3RMK4"/>
<dbReference type="RefSeq" id="XP_002109699.1">
    <property type="nucleotide sequence ID" value="XM_002109663.1"/>
</dbReference>
<gene>
    <name evidence="9" type="ORF">TRIADDRAFT_21318</name>
</gene>
<dbReference type="CTD" id="6750914"/>
<name>B3RMK4_TRIAD</name>
<dbReference type="InterPro" id="IPR000276">
    <property type="entry name" value="GPCR_Rhodpsn"/>
</dbReference>
<keyword evidence="5 7" id="KW-1133">Transmembrane helix</keyword>
<keyword evidence="4" id="KW-0677">Repeat</keyword>
<keyword evidence="2" id="KW-0433">Leucine-rich repeat</keyword>
<dbReference type="FunCoup" id="B3RMK4">
    <property type="interactions" value="427"/>
</dbReference>
<feature type="transmembrane region" description="Helical" evidence="7">
    <location>
        <begin position="292"/>
        <end position="312"/>
    </location>
</feature>
<feature type="transmembrane region" description="Helical" evidence="7">
    <location>
        <begin position="54"/>
        <end position="72"/>
    </location>
</feature>
<evidence type="ECO:0000313" key="10">
    <source>
        <dbReference type="Proteomes" id="UP000009022"/>
    </source>
</evidence>
<dbReference type="OMA" id="ICWISTV"/>
<dbReference type="GO" id="GO:0009755">
    <property type="term" value="P:hormone-mediated signaling pathway"/>
    <property type="evidence" value="ECO:0000318"/>
    <property type="project" value="GO_Central"/>
</dbReference>
<keyword evidence="6 7" id="KW-0472">Membrane</keyword>
<feature type="transmembrane region" description="Helical" evidence="7">
    <location>
        <begin position="268"/>
        <end position="286"/>
    </location>
</feature>
<feature type="transmembrane region" description="Helical" evidence="7">
    <location>
        <begin position="126"/>
        <end position="154"/>
    </location>
</feature>
<feature type="transmembrane region" description="Helical" evidence="7">
    <location>
        <begin position="93"/>
        <end position="114"/>
    </location>
</feature>
<dbReference type="HOGENOM" id="CLU_006130_0_1_1"/>
<dbReference type="Gene3D" id="1.20.1070.10">
    <property type="entry name" value="Rhodopsin 7-helix transmembrane proteins"/>
    <property type="match status" value="1"/>
</dbReference>
<reference evidence="9 10" key="1">
    <citation type="journal article" date="2008" name="Nature">
        <title>The Trichoplax genome and the nature of placozoans.</title>
        <authorList>
            <person name="Srivastava M."/>
            <person name="Begovic E."/>
            <person name="Chapman J."/>
            <person name="Putnam N.H."/>
            <person name="Hellsten U."/>
            <person name="Kawashima T."/>
            <person name="Kuo A."/>
            <person name="Mitros T."/>
            <person name="Salamov A."/>
            <person name="Carpenter M.L."/>
            <person name="Signorovitch A.Y."/>
            <person name="Moreno M.A."/>
            <person name="Kamm K."/>
            <person name="Grimwood J."/>
            <person name="Schmutz J."/>
            <person name="Shapiro H."/>
            <person name="Grigoriev I.V."/>
            <person name="Buss L.W."/>
            <person name="Schierwater B."/>
            <person name="Dellaporta S.L."/>
            <person name="Rokhsar D.S."/>
        </authorList>
    </citation>
    <scope>NUCLEOTIDE SEQUENCE [LARGE SCALE GENOMIC DNA]</scope>
    <source>
        <strain evidence="9 10">Grell-BS-1999</strain>
    </source>
</reference>
<dbReference type="eggNOG" id="KOG2087">
    <property type="taxonomic scope" value="Eukaryota"/>
</dbReference>
<dbReference type="EMBL" id="DS985242">
    <property type="protein sequence ID" value="EDV27865.1"/>
    <property type="molecule type" value="Genomic_DNA"/>
</dbReference>
<organism evidence="9 10">
    <name type="scientific">Trichoplax adhaerens</name>
    <name type="common">Trichoplax reptans</name>
    <dbReference type="NCBI Taxonomy" id="10228"/>
    <lineage>
        <taxon>Eukaryota</taxon>
        <taxon>Metazoa</taxon>
        <taxon>Placozoa</taxon>
        <taxon>Uniplacotomia</taxon>
        <taxon>Trichoplacea</taxon>
        <taxon>Trichoplacidae</taxon>
        <taxon>Trichoplax</taxon>
    </lineage>
</organism>
<dbReference type="PANTHER" id="PTHR24372">
    <property type="entry name" value="GLYCOPROTEIN HORMONE RECEPTOR"/>
    <property type="match status" value="1"/>
</dbReference>
<accession>B3RMK4</accession>
<dbReference type="PRINTS" id="PR00237">
    <property type="entry name" value="GPCRRHODOPSN"/>
</dbReference>
<dbReference type="GO" id="GO:0005886">
    <property type="term" value="C:plasma membrane"/>
    <property type="evidence" value="ECO:0000318"/>
    <property type="project" value="GO_Central"/>
</dbReference>
<keyword evidence="3 7" id="KW-0812">Transmembrane</keyword>
<protein>
    <recommendedName>
        <fullName evidence="8">G-protein coupled receptors family 1 profile domain-containing protein</fullName>
    </recommendedName>
</protein>
<dbReference type="SUPFAM" id="SSF81321">
    <property type="entry name" value="Family A G protein-coupled receptor-like"/>
    <property type="match status" value="1"/>
</dbReference>
<dbReference type="Pfam" id="PF00001">
    <property type="entry name" value="7tm_1"/>
    <property type="match status" value="1"/>
</dbReference>
<dbReference type="PRINTS" id="PR00373">
    <property type="entry name" value="GLYCHORMONER"/>
</dbReference>